<evidence type="ECO:0008006" key="3">
    <source>
        <dbReference type="Google" id="ProtNLM"/>
    </source>
</evidence>
<dbReference type="AlphaFoldDB" id="A0A1A3H149"/>
<proteinExistence type="predicted"/>
<dbReference type="EMBL" id="LZLC01000134">
    <property type="protein sequence ID" value="OBJ41334.1"/>
    <property type="molecule type" value="Genomic_DNA"/>
</dbReference>
<name>A0A1A3H149_MYCMU</name>
<dbReference type="RefSeq" id="WP_064981608.1">
    <property type="nucleotide sequence ID" value="NZ_LZLC01000134.1"/>
</dbReference>
<dbReference type="InterPro" id="IPR029058">
    <property type="entry name" value="AB_hydrolase_fold"/>
</dbReference>
<dbReference type="SUPFAM" id="SSF53474">
    <property type="entry name" value="alpha/beta-Hydrolases"/>
    <property type="match status" value="1"/>
</dbReference>
<evidence type="ECO:0000313" key="1">
    <source>
        <dbReference type="EMBL" id="OBJ41334.1"/>
    </source>
</evidence>
<reference evidence="2" key="1">
    <citation type="submission" date="2016-06" db="EMBL/GenBank/DDBJ databases">
        <authorList>
            <person name="Sutton G."/>
            <person name="Brinkac L."/>
            <person name="Sanka R."/>
            <person name="Adams M."/>
            <person name="Lau E."/>
            <person name="Garcia-Basteiro A."/>
            <person name="Lopez-Varela E."/>
            <person name="Palencia S."/>
        </authorList>
    </citation>
    <scope>NUCLEOTIDE SEQUENCE [LARGE SCALE GENOMIC DNA]</scope>
    <source>
        <strain evidence="2">1127319.6</strain>
    </source>
</reference>
<evidence type="ECO:0000313" key="2">
    <source>
        <dbReference type="Proteomes" id="UP000093898"/>
    </source>
</evidence>
<comment type="caution">
    <text evidence="1">The sequence shown here is derived from an EMBL/GenBank/DDBJ whole genome shotgun (WGS) entry which is preliminary data.</text>
</comment>
<accession>A0A1A3H149</accession>
<sequence>MTQRHLAIVFRGTGGIIGQDYVSRVCQGVSDIVEEINPEFDATMGGIPVGAANGLGGKSMRRAVDEAVWDATGIIMHALHLNPKRKIIVGGYSAGAVAAARVRKWLLTNFPDNYLCSFSIGDPTRPAGGAFYKGVPCPGRGISTWKYGDIRDYRHCWLAAPGDMYTSVPDNRIGDIMDTAYEIVSGFQLSDPFGTAQRIGEQIPVILGEAALDPLAAFRAMGIAAQFVSEGTAPHIQYEFREVWPGKTYLDLAIQHVRDWASRYPLT</sequence>
<protein>
    <recommendedName>
        <fullName evidence="3">Lysin B</fullName>
    </recommendedName>
</protein>
<gene>
    <name evidence="1" type="ORF">A5630_23120</name>
</gene>
<organism evidence="1 2">
    <name type="scientific">Mycolicibacterium mucogenicum</name>
    <name type="common">Mycobacterium mucogenicum</name>
    <dbReference type="NCBI Taxonomy" id="56689"/>
    <lineage>
        <taxon>Bacteria</taxon>
        <taxon>Bacillati</taxon>
        <taxon>Actinomycetota</taxon>
        <taxon>Actinomycetes</taxon>
        <taxon>Mycobacteriales</taxon>
        <taxon>Mycobacteriaceae</taxon>
        <taxon>Mycolicibacterium</taxon>
    </lineage>
</organism>
<dbReference type="Gene3D" id="3.40.50.1820">
    <property type="entry name" value="alpha/beta hydrolase"/>
    <property type="match status" value="1"/>
</dbReference>
<dbReference type="OrthoDB" id="4673145at2"/>
<dbReference type="Proteomes" id="UP000093898">
    <property type="component" value="Unassembled WGS sequence"/>
</dbReference>